<dbReference type="Pfam" id="PF15915">
    <property type="entry name" value="BAT"/>
    <property type="match status" value="1"/>
</dbReference>
<dbReference type="Proteomes" id="UP001597187">
    <property type="component" value="Unassembled WGS sequence"/>
</dbReference>
<gene>
    <name evidence="5" type="ORF">ACFSBT_01535</name>
</gene>
<dbReference type="PANTHER" id="PTHR34236:SF1">
    <property type="entry name" value="DIMETHYL SULFOXIDE REDUCTASE TRANSCRIPTIONAL ACTIVATOR"/>
    <property type="match status" value="1"/>
</dbReference>
<evidence type="ECO:0000313" key="6">
    <source>
        <dbReference type="Proteomes" id="UP001597187"/>
    </source>
</evidence>
<evidence type="ECO:0000259" key="3">
    <source>
        <dbReference type="Pfam" id="PF04967"/>
    </source>
</evidence>
<feature type="domain" description="HTH bat-type" evidence="3">
    <location>
        <begin position="156"/>
        <end position="207"/>
    </location>
</feature>
<evidence type="ECO:0000313" key="5">
    <source>
        <dbReference type="EMBL" id="MFD1511960.1"/>
    </source>
</evidence>
<accession>A0ABD6AR16</accession>
<dbReference type="InterPro" id="IPR031803">
    <property type="entry name" value="BAT_GAF/HTH-assoc"/>
</dbReference>
<evidence type="ECO:0000256" key="1">
    <source>
        <dbReference type="ARBA" id="ARBA00023015"/>
    </source>
</evidence>
<keyword evidence="6" id="KW-1185">Reference proteome</keyword>
<evidence type="ECO:0000259" key="4">
    <source>
        <dbReference type="Pfam" id="PF15915"/>
    </source>
</evidence>
<keyword evidence="2" id="KW-0804">Transcription</keyword>
<dbReference type="Pfam" id="PF04967">
    <property type="entry name" value="HTH_10"/>
    <property type="match status" value="1"/>
</dbReference>
<dbReference type="AlphaFoldDB" id="A0ABD6AR16"/>
<proteinExistence type="predicted"/>
<reference evidence="5 6" key="1">
    <citation type="journal article" date="2019" name="Int. J. Syst. Evol. Microbiol.">
        <title>The Global Catalogue of Microorganisms (GCM) 10K type strain sequencing project: providing services to taxonomists for standard genome sequencing and annotation.</title>
        <authorList>
            <consortium name="The Broad Institute Genomics Platform"/>
            <consortium name="The Broad Institute Genome Sequencing Center for Infectious Disease"/>
            <person name="Wu L."/>
            <person name="Ma J."/>
        </authorList>
    </citation>
    <scope>NUCLEOTIDE SEQUENCE [LARGE SCALE GENOMIC DNA]</scope>
    <source>
        <strain evidence="5 6">CGMCC 1.12563</strain>
    </source>
</reference>
<dbReference type="RefSeq" id="WP_250871944.1">
    <property type="nucleotide sequence ID" value="NZ_JALXFV010000002.1"/>
</dbReference>
<dbReference type="InterPro" id="IPR007050">
    <property type="entry name" value="HTH_bacterioopsin"/>
</dbReference>
<evidence type="ECO:0000256" key="2">
    <source>
        <dbReference type="ARBA" id="ARBA00023163"/>
    </source>
</evidence>
<dbReference type="PANTHER" id="PTHR34236">
    <property type="entry name" value="DIMETHYL SULFOXIDE REDUCTASE TRANSCRIPTIONAL ACTIVATOR"/>
    <property type="match status" value="1"/>
</dbReference>
<comment type="caution">
    <text evidence="5">The sequence shown here is derived from an EMBL/GenBank/DDBJ whole genome shotgun (WGS) entry which is preliminary data.</text>
</comment>
<feature type="domain" description="Bacterioopsin transcriptional activator GAF and HTH associated" evidence="4">
    <location>
        <begin position="19"/>
        <end position="144"/>
    </location>
</feature>
<dbReference type="EMBL" id="JBHUDC010000002">
    <property type="protein sequence ID" value="MFD1511960.1"/>
    <property type="molecule type" value="Genomic_DNA"/>
</dbReference>
<name>A0ABD6AR16_9EURY</name>
<protein>
    <submittedName>
        <fullName evidence="5">Helix-turn-helix domain-containing protein</fullName>
    </submittedName>
</protein>
<sequence length="219" mass="24649">MSTIVVASVPAEQFALYRTLQAHEDIAVECERLVETGADAVVPLVWATGPDEETVRAALEADPTTTDVELLSSFDGEWLYRMEWVDRVGVVLQMIANSEATIMEAWTDRERWWFRVLFPTREGLSSTHDYCEINDLRFDIELVREMEGDPSGRYGLTTEQFDALVAACEAGYFAVPRETDLDELAEDLDISHQALSERLRRGQEALVTDTLLLGKKSLG</sequence>
<organism evidence="5 6">
    <name type="scientific">Halomarina rubra</name>
    <dbReference type="NCBI Taxonomy" id="2071873"/>
    <lineage>
        <taxon>Archaea</taxon>
        <taxon>Methanobacteriati</taxon>
        <taxon>Methanobacteriota</taxon>
        <taxon>Stenosarchaea group</taxon>
        <taxon>Halobacteria</taxon>
        <taxon>Halobacteriales</taxon>
        <taxon>Natronomonadaceae</taxon>
        <taxon>Halomarina</taxon>
    </lineage>
</organism>
<keyword evidence="1" id="KW-0805">Transcription regulation</keyword>